<dbReference type="Proteomes" id="UP000041254">
    <property type="component" value="Unassembled WGS sequence"/>
</dbReference>
<feature type="signal peptide" evidence="1">
    <location>
        <begin position="1"/>
        <end position="21"/>
    </location>
</feature>
<dbReference type="EMBL" id="CDMY01000465">
    <property type="protein sequence ID" value="CEM15089.1"/>
    <property type="molecule type" value="Genomic_DNA"/>
</dbReference>
<dbReference type="AlphaFoldDB" id="A0A0G4FM79"/>
<accession>A0A0G4FM79</accession>
<dbReference type="VEuPathDB" id="CryptoDB:Vbra_15711"/>
<sequence length="486" mass="52795">MAVLFTLLFTSIAGLSSLGSGAPSPPLCGAWCRTAPDDEACEVDKRLTSCTGEYCNTTCGLWSMNMLSGEKPPIPCAIFEMSAGYPIGTKPCRPDCLGPEVSPARWPLPLGLGLLCCNDECMPAVQRRHAFHPEYQCGVMQCPCNVFGSDCPDDWKRVTRLTKTPLDPSTAQQLYLYLSIPDWHAVMASFELGGATRIFVTHDMVSSDMPEADYSIASVTTPGVIELLSQTPLAYLHPNATATARAIRAMPNDVDRPGLVVNPSVGAFMNSKGTTLMGALTSGDSYGDRLLLVSTGVGLGAIRATVETLLKERGILSRLKQVIVYTGDRSVTHLPYRAHVEGWLTEADIETVVVLSRQDDSCSETDPLCATAHEASKRLPRLLAANPTVQRFVNGTSTDVNTPMAEQQMQMRSLSWRGGKIYVQHAVGLDMAKGGKLAADGWTFGNTMVVCVGRFEMVDQLPDVLRAVCQDEGQECRRFIDERLFQ</sequence>
<evidence type="ECO:0000313" key="3">
    <source>
        <dbReference type="Proteomes" id="UP000041254"/>
    </source>
</evidence>
<feature type="chain" id="PRO_5005188792" evidence="1">
    <location>
        <begin position="22"/>
        <end position="486"/>
    </location>
</feature>
<keyword evidence="1" id="KW-0732">Signal</keyword>
<proteinExistence type="predicted"/>
<dbReference type="OrthoDB" id="440155at2759"/>
<dbReference type="InParanoid" id="A0A0G4FM79"/>
<dbReference type="SUPFAM" id="SSF52343">
    <property type="entry name" value="Ferredoxin reductase-like, C-terminal NADP-linked domain"/>
    <property type="match status" value="1"/>
</dbReference>
<organism evidence="2 3">
    <name type="scientific">Vitrella brassicaformis (strain CCMP3155)</name>
    <dbReference type="NCBI Taxonomy" id="1169540"/>
    <lineage>
        <taxon>Eukaryota</taxon>
        <taxon>Sar</taxon>
        <taxon>Alveolata</taxon>
        <taxon>Colpodellida</taxon>
        <taxon>Vitrellaceae</taxon>
        <taxon>Vitrella</taxon>
    </lineage>
</organism>
<dbReference type="InterPro" id="IPR039261">
    <property type="entry name" value="FNR_nucleotide-bd"/>
</dbReference>
<reference evidence="2 3" key="1">
    <citation type="submission" date="2014-11" db="EMBL/GenBank/DDBJ databases">
        <authorList>
            <person name="Zhu J."/>
            <person name="Qi W."/>
            <person name="Song R."/>
        </authorList>
    </citation>
    <scope>NUCLEOTIDE SEQUENCE [LARGE SCALE GENOMIC DNA]</scope>
</reference>
<evidence type="ECO:0000256" key="1">
    <source>
        <dbReference type="SAM" id="SignalP"/>
    </source>
</evidence>
<gene>
    <name evidence="2" type="ORF">Vbra_15711</name>
</gene>
<evidence type="ECO:0000313" key="2">
    <source>
        <dbReference type="EMBL" id="CEM15089.1"/>
    </source>
</evidence>
<dbReference type="Gene3D" id="3.40.50.80">
    <property type="entry name" value="Nucleotide-binding domain of ferredoxin-NADP reductase (FNR) module"/>
    <property type="match status" value="1"/>
</dbReference>
<name>A0A0G4FM79_VITBC</name>
<protein>
    <submittedName>
        <fullName evidence="2">Uncharacterized protein</fullName>
    </submittedName>
</protein>
<keyword evidence="3" id="KW-1185">Reference proteome</keyword>